<dbReference type="GO" id="GO:0003677">
    <property type="term" value="F:DNA binding"/>
    <property type="evidence" value="ECO:0007669"/>
    <property type="project" value="UniProtKB-KW"/>
</dbReference>
<keyword evidence="3" id="KW-0805">Transcription regulation</keyword>
<evidence type="ECO:0000256" key="2">
    <source>
        <dbReference type="ARBA" id="ARBA00023012"/>
    </source>
</evidence>
<dbReference type="Pfam" id="PF00072">
    <property type="entry name" value="Response_reg"/>
    <property type="match status" value="1"/>
</dbReference>
<dbReference type="PANTHER" id="PTHR44591:SF14">
    <property type="entry name" value="PROTEIN PILG"/>
    <property type="match status" value="1"/>
</dbReference>
<dbReference type="InterPro" id="IPR050595">
    <property type="entry name" value="Bact_response_regulator"/>
</dbReference>
<feature type="domain" description="Response regulatory" evidence="7">
    <location>
        <begin position="5"/>
        <end position="119"/>
    </location>
</feature>
<evidence type="ECO:0000313" key="9">
    <source>
        <dbReference type="Proteomes" id="UP000605201"/>
    </source>
</evidence>
<evidence type="ECO:0000256" key="4">
    <source>
        <dbReference type="ARBA" id="ARBA00023125"/>
    </source>
</evidence>
<dbReference type="Proteomes" id="UP000605201">
    <property type="component" value="Unassembled WGS sequence"/>
</dbReference>
<evidence type="ECO:0000256" key="5">
    <source>
        <dbReference type="ARBA" id="ARBA00023163"/>
    </source>
</evidence>
<evidence type="ECO:0000256" key="3">
    <source>
        <dbReference type="ARBA" id="ARBA00023015"/>
    </source>
</evidence>
<reference evidence="8 9" key="1">
    <citation type="submission" date="2020-08" db="EMBL/GenBank/DDBJ databases">
        <title>Bridging the membrane lipid divide: bacteria of the FCB group superphylum have the potential to synthesize archaeal ether lipids.</title>
        <authorList>
            <person name="Villanueva L."/>
            <person name="Von Meijenfeldt F.A.B."/>
            <person name="Westbye A.B."/>
            <person name="Yadav S."/>
            <person name="Hopmans E.C."/>
            <person name="Dutilh B.E."/>
            <person name="Sinninghe Damste J.S."/>
        </authorList>
    </citation>
    <scope>NUCLEOTIDE SEQUENCE [LARGE SCALE GENOMIC DNA]</scope>
    <source>
        <strain evidence="8">NIOZ-UU17</strain>
    </source>
</reference>
<dbReference type="InterPro" id="IPR011006">
    <property type="entry name" value="CheY-like_superfamily"/>
</dbReference>
<dbReference type="EMBL" id="JACNIG010000092">
    <property type="protein sequence ID" value="MBC8430888.1"/>
    <property type="molecule type" value="Genomic_DNA"/>
</dbReference>
<dbReference type="SMART" id="SM00448">
    <property type="entry name" value="REC"/>
    <property type="match status" value="1"/>
</dbReference>
<name>A0A8J6NS41_9BACT</name>
<evidence type="ECO:0000256" key="6">
    <source>
        <dbReference type="PROSITE-ProRule" id="PRU00169"/>
    </source>
</evidence>
<dbReference type="PANTHER" id="PTHR44591">
    <property type="entry name" value="STRESS RESPONSE REGULATOR PROTEIN 1"/>
    <property type="match status" value="1"/>
</dbReference>
<keyword evidence="1 6" id="KW-0597">Phosphoprotein</keyword>
<feature type="modified residue" description="4-aspartylphosphate" evidence="6">
    <location>
        <position position="54"/>
    </location>
</feature>
<evidence type="ECO:0000313" key="8">
    <source>
        <dbReference type="EMBL" id="MBC8430888.1"/>
    </source>
</evidence>
<evidence type="ECO:0000256" key="1">
    <source>
        <dbReference type="ARBA" id="ARBA00022553"/>
    </source>
</evidence>
<dbReference type="AlphaFoldDB" id="A0A8J6NS41"/>
<dbReference type="Gene3D" id="3.40.50.2300">
    <property type="match status" value="1"/>
</dbReference>
<dbReference type="FunFam" id="3.40.50.2300:FF:000001">
    <property type="entry name" value="DNA-binding response regulator PhoB"/>
    <property type="match status" value="1"/>
</dbReference>
<accession>A0A8J6NS41</accession>
<keyword evidence="5" id="KW-0804">Transcription</keyword>
<gene>
    <name evidence="8" type="ORF">H8D96_03110</name>
</gene>
<organism evidence="8 9">
    <name type="scientific">Candidatus Desulfatibia vada</name>
    <dbReference type="NCBI Taxonomy" id="2841696"/>
    <lineage>
        <taxon>Bacteria</taxon>
        <taxon>Pseudomonadati</taxon>
        <taxon>Thermodesulfobacteriota</taxon>
        <taxon>Desulfobacteria</taxon>
        <taxon>Desulfobacterales</taxon>
        <taxon>Desulfobacterales incertae sedis</taxon>
        <taxon>Candidatus Desulfatibia</taxon>
    </lineage>
</organism>
<evidence type="ECO:0000259" key="7">
    <source>
        <dbReference type="PROSITE" id="PS50110"/>
    </source>
</evidence>
<sequence>MEQINVLLVDDEDEFVKSLSERMQMRDLETDVASNGEQALKLVDKEVPDVMVLDLKMPGIDGLEVLRRVRKTYPDVQVIMLTGHGSEKDEKEARRLGAFEYLQKPTEMDKLVETIKKAHKYKKKIEDTT</sequence>
<dbReference type="GO" id="GO:0000160">
    <property type="term" value="P:phosphorelay signal transduction system"/>
    <property type="evidence" value="ECO:0007669"/>
    <property type="project" value="UniProtKB-KW"/>
</dbReference>
<proteinExistence type="predicted"/>
<dbReference type="PROSITE" id="PS50110">
    <property type="entry name" value="RESPONSE_REGULATORY"/>
    <property type="match status" value="1"/>
</dbReference>
<keyword evidence="2" id="KW-0902">Two-component regulatory system</keyword>
<comment type="caution">
    <text evidence="8">The sequence shown here is derived from an EMBL/GenBank/DDBJ whole genome shotgun (WGS) entry which is preliminary data.</text>
</comment>
<dbReference type="SUPFAM" id="SSF52172">
    <property type="entry name" value="CheY-like"/>
    <property type="match status" value="1"/>
</dbReference>
<dbReference type="InterPro" id="IPR001789">
    <property type="entry name" value="Sig_transdc_resp-reg_receiver"/>
</dbReference>
<protein>
    <submittedName>
        <fullName evidence="8">Response regulator</fullName>
    </submittedName>
</protein>
<keyword evidence="4" id="KW-0238">DNA-binding</keyword>